<dbReference type="PANTHER" id="PTHR33164">
    <property type="entry name" value="TRANSCRIPTIONAL REGULATOR, MARR FAMILY"/>
    <property type="match status" value="1"/>
</dbReference>
<name>A0A4R0K7J5_9ACTN</name>
<dbReference type="Gene3D" id="1.10.10.10">
    <property type="entry name" value="Winged helix-like DNA-binding domain superfamily/Winged helix DNA-binding domain"/>
    <property type="match status" value="1"/>
</dbReference>
<comment type="caution">
    <text evidence="2">The sequence shown here is derived from an EMBL/GenBank/DDBJ whole genome shotgun (WGS) entry which is preliminary data.</text>
</comment>
<dbReference type="InterPro" id="IPR039422">
    <property type="entry name" value="MarR/SlyA-like"/>
</dbReference>
<dbReference type="InterPro" id="IPR036390">
    <property type="entry name" value="WH_DNA-bd_sf"/>
</dbReference>
<dbReference type="Pfam" id="PF12802">
    <property type="entry name" value="MarR_2"/>
    <property type="match status" value="1"/>
</dbReference>
<dbReference type="InterPro" id="IPR000835">
    <property type="entry name" value="HTH_MarR-typ"/>
</dbReference>
<evidence type="ECO:0000313" key="3">
    <source>
        <dbReference type="Proteomes" id="UP000293342"/>
    </source>
</evidence>
<evidence type="ECO:0000313" key="2">
    <source>
        <dbReference type="EMBL" id="TCC51065.1"/>
    </source>
</evidence>
<feature type="domain" description="HTH marR-type" evidence="1">
    <location>
        <begin position="5"/>
        <end position="140"/>
    </location>
</feature>
<proteinExistence type="predicted"/>
<dbReference type="PROSITE" id="PS50995">
    <property type="entry name" value="HTH_MARR_2"/>
    <property type="match status" value="1"/>
</dbReference>
<dbReference type="EMBL" id="SJKD01000002">
    <property type="protein sequence ID" value="TCC51065.1"/>
    <property type="molecule type" value="Genomic_DNA"/>
</dbReference>
<dbReference type="GO" id="GO:0003700">
    <property type="term" value="F:DNA-binding transcription factor activity"/>
    <property type="evidence" value="ECO:0007669"/>
    <property type="project" value="InterPro"/>
</dbReference>
<dbReference type="OrthoDB" id="122135at2"/>
<reference evidence="2 3" key="1">
    <citation type="submission" date="2019-02" db="EMBL/GenBank/DDBJ databases">
        <title>Kribbella capetownensis sp. nov. and Kribbella speibonae sp. nov., isolated from soil.</title>
        <authorList>
            <person name="Curtis S.M."/>
            <person name="Norton I."/>
            <person name="Everest G.J."/>
            <person name="Meyers P.R."/>
        </authorList>
    </citation>
    <scope>NUCLEOTIDE SEQUENCE [LARGE SCALE GENOMIC DNA]</scope>
    <source>
        <strain evidence="2 3">YM53</strain>
    </source>
</reference>
<protein>
    <submittedName>
        <fullName evidence="2">MarR family transcriptional regulator</fullName>
    </submittedName>
</protein>
<organism evidence="2 3">
    <name type="scientific">Kribbella capetownensis</name>
    <dbReference type="NCBI Taxonomy" id="1572659"/>
    <lineage>
        <taxon>Bacteria</taxon>
        <taxon>Bacillati</taxon>
        <taxon>Actinomycetota</taxon>
        <taxon>Actinomycetes</taxon>
        <taxon>Propionibacteriales</taxon>
        <taxon>Kribbellaceae</taxon>
        <taxon>Kribbella</taxon>
    </lineage>
</organism>
<keyword evidence="3" id="KW-1185">Reference proteome</keyword>
<dbReference type="Proteomes" id="UP000293342">
    <property type="component" value="Unassembled WGS sequence"/>
</dbReference>
<dbReference type="SUPFAM" id="SSF46785">
    <property type="entry name" value="Winged helix' DNA-binding domain"/>
    <property type="match status" value="1"/>
</dbReference>
<gene>
    <name evidence="2" type="ORF">E0H75_13055</name>
</gene>
<dbReference type="GO" id="GO:0006950">
    <property type="term" value="P:response to stress"/>
    <property type="evidence" value="ECO:0007669"/>
    <property type="project" value="TreeGrafter"/>
</dbReference>
<dbReference type="PANTHER" id="PTHR33164:SF99">
    <property type="entry name" value="MARR FAMILY REGULATORY PROTEIN"/>
    <property type="match status" value="1"/>
</dbReference>
<evidence type="ECO:0000259" key="1">
    <source>
        <dbReference type="PROSITE" id="PS50995"/>
    </source>
</evidence>
<dbReference type="SMART" id="SM00347">
    <property type="entry name" value="HTH_MARR"/>
    <property type="match status" value="1"/>
</dbReference>
<dbReference type="InterPro" id="IPR036388">
    <property type="entry name" value="WH-like_DNA-bd_sf"/>
</dbReference>
<dbReference type="AlphaFoldDB" id="A0A4R0K7J5"/>
<accession>A0A4R0K7J5</accession>
<sequence length="145" mass="15846">MPGHPQPMIGLLLRLANQRWSTEMDAELEKLGVRGLTAAHARVIPFVPPEGVSVQALATKANVRKQTMAQSVEQLIAAGLVERRPDPNDRRAWLVVLTESGLAIRPKSHKAGGTVERAWAGQLGEDRLEALRTALIELVGYDTEL</sequence>